<dbReference type="PANTHER" id="PTHR22684:SF0">
    <property type="entry name" value="RIBOSOME QUALITY CONTROL COMPLEX SUBUNIT TCF25"/>
    <property type="match status" value="1"/>
</dbReference>
<sequence length="653" mass="74963">MSISTRVLRKFTENDLAQYPAEDESDVDDTPFSGGAKKKQLNVNRFDLLNQQSESQSESEVKEDDDENNQELKSKHSGKSSNRESTKRKKKKKRKKGLKNNQQQSSDDVDEVERSIQEVNAVLGDTAVPLELRENNLRSNNAAKEILSVKLKHLNPKTELKRIFGSKIVQSEHSKRRSHGRRILKSTWLVTPKDHWPPITKLGLSMKLLETKNDIQYFTYEHSLNYQSVQKKFLEAVESMYPDNIMMVANQSPNHVDTMIQLSDIFKLSDDLQMAAELIERAIYSLESAFHPLFNVAKGNCRLDYKRQENRALYIALFKHLTFVGQRACYRTALEFCKLIFSLDPEKDPLAIVLAIDFYALRSREFDWFLKFIDHLDHEKNLSQLPNIVFSKALALFHLSDPSSDAALQDALLMFPSMLLPLLENCSIQPDPKTQAHSYFNNASSSRTPALNLLVHLYVHRNYHIWKEPDTLSWLEKNTLAVLNRVDNKDPVVLDYAQKRSRRFEAKTPREIERHVFLSDIKQVMTVLAETSNIGTTFSFDPLPPLDSVNIYTRPERPPRTYENSNPFSLYFRSIMPDFNADAVANPAEGLEVELYDEAANNLESGVRNLLDVMRNMLWNYQYDRNEVEGAAEGSGSSNETDNNDSTTTESPL</sequence>
<organism evidence="2 3">
    <name type="scientific">Polyplax serrata</name>
    <name type="common">Common mouse louse</name>
    <dbReference type="NCBI Taxonomy" id="468196"/>
    <lineage>
        <taxon>Eukaryota</taxon>
        <taxon>Metazoa</taxon>
        <taxon>Ecdysozoa</taxon>
        <taxon>Arthropoda</taxon>
        <taxon>Hexapoda</taxon>
        <taxon>Insecta</taxon>
        <taxon>Pterygota</taxon>
        <taxon>Neoptera</taxon>
        <taxon>Paraneoptera</taxon>
        <taxon>Psocodea</taxon>
        <taxon>Troctomorpha</taxon>
        <taxon>Phthiraptera</taxon>
        <taxon>Anoplura</taxon>
        <taxon>Polyplacidae</taxon>
        <taxon>Polyplax</taxon>
    </lineage>
</organism>
<dbReference type="AlphaFoldDB" id="A0AAN8P317"/>
<name>A0AAN8P317_POLSC</name>
<evidence type="ECO:0000313" key="2">
    <source>
        <dbReference type="EMBL" id="KAK6629395.1"/>
    </source>
</evidence>
<dbReference type="GO" id="GO:1990112">
    <property type="term" value="C:RQC complex"/>
    <property type="evidence" value="ECO:0007669"/>
    <property type="project" value="TreeGrafter"/>
</dbReference>
<evidence type="ECO:0000313" key="3">
    <source>
        <dbReference type="Proteomes" id="UP001372834"/>
    </source>
</evidence>
<comment type="caution">
    <text evidence="2">The sequence shown here is derived from an EMBL/GenBank/DDBJ whole genome shotgun (WGS) entry which is preliminary data.</text>
</comment>
<proteinExistence type="predicted"/>
<evidence type="ECO:0008006" key="4">
    <source>
        <dbReference type="Google" id="ProtNLM"/>
    </source>
</evidence>
<feature type="region of interest" description="Disordered" evidence="1">
    <location>
        <begin position="1"/>
        <end position="112"/>
    </location>
</feature>
<accession>A0AAN8P317</accession>
<evidence type="ECO:0000256" key="1">
    <source>
        <dbReference type="SAM" id="MobiDB-lite"/>
    </source>
</evidence>
<feature type="compositionally biased region" description="Basic residues" evidence="1">
    <location>
        <begin position="86"/>
        <end position="98"/>
    </location>
</feature>
<dbReference type="Pfam" id="PF04910">
    <property type="entry name" value="Tcf25"/>
    <property type="match status" value="1"/>
</dbReference>
<feature type="region of interest" description="Disordered" evidence="1">
    <location>
        <begin position="629"/>
        <end position="653"/>
    </location>
</feature>
<feature type="compositionally biased region" description="Low complexity" evidence="1">
    <location>
        <begin position="634"/>
        <end position="653"/>
    </location>
</feature>
<dbReference type="Proteomes" id="UP001372834">
    <property type="component" value="Unassembled WGS sequence"/>
</dbReference>
<gene>
    <name evidence="2" type="ORF">RUM43_003212</name>
</gene>
<protein>
    <recommendedName>
        <fullName evidence="4">Transcription factor 25</fullName>
    </recommendedName>
</protein>
<dbReference type="PANTHER" id="PTHR22684">
    <property type="entry name" value="NULP1-RELATED"/>
    <property type="match status" value="1"/>
</dbReference>
<dbReference type="EMBL" id="JAWJWE010000036">
    <property type="protein sequence ID" value="KAK6629395.1"/>
    <property type="molecule type" value="Genomic_DNA"/>
</dbReference>
<dbReference type="InterPro" id="IPR006994">
    <property type="entry name" value="TCF25/Rqc1"/>
</dbReference>
<reference evidence="2 3" key="1">
    <citation type="submission" date="2023-10" db="EMBL/GenBank/DDBJ databases">
        <title>Genomes of two closely related lineages of the louse Polyplax serrata with different host specificities.</title>
        <authorList>
            <person name="Martinu J."/>
            <person name="Tarabai H."/>
            <person name="Stefka J."/>
            <person name="Hypsa V."/>
        </authorList>
    </citation>
    <scope>NUCLEOTIDE SEQUENCE [LARGE SCALE GENOMIC DNA]</scope>
    <source>
        <strain evidence="2">HR10_N</strain>
    </source>
</reference>